<evidence type="ECO:0000313" key="1">
    <source>
        <dbReference type="EMBL" id="SVC22124.1"/>
    </source>
</evidence>
<proteinExistence type="predicted"/>
<reference evidence="1" key="1">
    <citation type="submission" date="2018-05" db="EMBL/GenBank/DDBJ databases">
        <authorList>
            <person name="Lanie J.A."/>
            <person name="Ng W.-L."/>
            <person name="Kazmierczak K.M."/>
            <person name="Andrzejewski T.M."/>
            <person name="Davidsen T.M."/>
            <person name="Wayne K.J."/>
            <person name="Tettelin H."/>
            <person name="Glass J.I."/>
            <person name="Rusch D."/>
            <person name="Podicherti R."/>
            <person name="Tsui H.-C.T."/>
            <person name="Winkler M.E."/>
        </authorList>
    </citation>
    <scope>NUCLEOTIDE SEQUENCE</scope>
</reference>
<accession>A0A382KAZ4</accession>
<dbReference type="EMBL" id="UINC01079783">
    <property type="protein sequence ID" value="SVC22124.1"/>
    <property type="molecule type" value="Genomic_DNA"/>
</dbReference>
<name>A0A382KAZ4_9ZZZZ</name>
<protein>
    <submittedName>
        <fullName evidence="1">Uncharacterized protein</fullName>
    </submittedName>
</protein>
<sequence>MKILDKFVENLEDEESVVDIESLIKGDDLRFWEKWVSLFEDMIPSKIPSFLKYAAANIKLTHEDEIVLLAYVKHIELQMERAKEFMESQPKEVKGYEGSAYG</sequence>
<organism evidence="1">
    <name type="scientific">marine metagenome</name>
    <dbReference type="NCBI Taxonomy" id="408172"/>
    <lineage>
        <taxon>unclassified sequences</taxon>
        <taxon>metagenomes</taxon>
        <taxon>ecological metagenomes</taxon>
    </lineage>
</organism>
<dbReference type="AlphaFoldDB" id="A0A382KAZ4"/>
<gene>
    <name evidence="1" type="ORF">METZ01_LOCUS274978</name>
</gene>